<reference evidence="1 2" key="1">
    <citation type="journal article" date="2020" name="Nature">
        <title>Bacterial chemolithoautotrophy via manganese oxidation.</title>
        <authorList>
            <person name="Yu H."/>
            <person name="Leadbetter J.R."/>
        </authorList>
    </citation>
    <scope>NUCLEOTIDE SEQUENCE [LARGE SCALE GENOMIC DNA]</scope>
    <source>
        <strain evidence="1 2">Mn-1</strain>
    </source>
</reference>
<evidence type="ECO:0008006" key="3">
    <source>
        <dbReference type="Google" id="ProtNLM"/>
    </source>
</evidence>
<dbReference type="Proteomes" id="UP000534783">
    <property type="component" value="Unassembled WGS sequence"/>
</dbReference>
<keyword evidence="2" id="KW-1185">Reference proteome</keyword>
<dbReference type="RefSeq" id="WP_168058005.1">
    <property type="nucleotide sequence ID" value="NZ_VTOW01000001.1"/>
</dbReference>
<proteinExistence type="predicted"/>
<sequence>MSKRFFTPIGIRGGGILLLLAFLLGGCSSFRGRSSMPGVSQEAARQVYEIRLATEKYRDIEKAQADGYFRFTGYIPNMGYQFANPKLFSGFNLRQPPILIYDERDGRYELTGVIFIAPIDKSPGSVLPFKGAEFMKHPMKCHYRDGTNLNLEKAEQCPQEHPLTQSALVFWHPDLWMMSAWVWYPNPNGLFSLYNPLLNFAR</sequence>
<gene>
    <name evidence="1" type="ORF">MNODULE_03015</name>
</gene>
<evidence type="ECO:0000313" key="1">
    <source>
        <dbReference type="EMBL" id="NKE69718.1"/>
    </source>
</evidence>
<organism evidence="1 2">
    <name type="scientific">Candidatus Manganitrophus noduliformans</name>
    <dbReference type="NCBI Taxonomy" id="2606439"/>
    <lineage>
        <taxon>Bacteria</taxon>
        <taxon>Pseudomonadati</taxon>
        <taxon>Nitrospirota</taxon>
        <taxon>Nitrospiria</taxon>
        <taxon>Candidatus Troglogloeales</taxon>
        <taxon>Candidatus Manganitrophaceae</taxon>
        <taxon>Candidatus Manganitrophus</taxon>
    </lineage>
</organism>
<accession>A0A7X6DM33</accession>
<protein>
    <recommendedName>
        <fullName evidence="3">Lipoprotein</fullName>
    </recommendedName>
</protein>
<evidence type="ECO:0000313" key="2">
    <source>
        <dbReference type="Proteomes" id="UP000534783"/>
    </source>
</evidence>
<dbReference type="AlphaFoldDB" id="A0A7X6DM33"/>
<dbReference type="PROSITE" id="PS51257">
    <property type="entry name" value="PROKAR_LIPOPROTEIN"/>
    <property type="match status" value="1"/>
</dbReference>
<name>A0A7X6DM33_9BACT</name>
<dbReference type="EMBL" id="VTOW01000001">
    <property type="protein sequence ID" value="NKE69718.1"/>
    <property type="molecule type" value="Genomic_DNA"/>
</dbReference>
<comment type="caution">
    <text evidence="1">The sequence shown here is derived from an EMBL/GenBank/DDBJ whole genome shotgun (WGS) entry which is preliminary data.</text>
</comment>